<evidence type="ECO:0000313" key="2">
    <source>
        <dbReference type="EMBL" id="CDF38650.1"/>
    </source>
</evidence>
<name>R7QMN7_CHOCR</name>
<proteinExistence type="predicted"/>
<reference evidence="3" key="1">
    <citation type="journal article" date="2013" name="Proc. Natl. Acad. Sci. U.S.A.">
        <title>Genome structure and metabolic features in the red seaweed Chondrus crispus shed light on evolution of the Archaeplastida.</title>
        <authorList>
            <person name="Collen J."/>
            <person name="Porcel B."/>
            <person name="Carre W."/>
            <person name="Ball S.G."/>
            <person name="Chaparro C."/>
            <person name="Tonon T."/>
            <person name="Barbeyron T."/>
            <person name="Michel G."/>
            <person name="Noel B."/>
            <person name="Valentin K."/>
            <person name="Elias M."/>
            <person name="Artiguenave F."/>
            <person name="Arun A."/>
            <person name="Aury J.M."/>
            <person name="Barbosa-Neto J.F."/>
            <person name="Bothwell J.H."/>
            <person name="Bouget F.Y."/>
            <person name="Brillet L."/>
            <person name="Cabello-Hurtado F."/>
            <person name="Capella-Gutierrez S."/>
            <person name="Charrier B."/>
            <person name="Cladiere L."/>
            <person name="Cock J.M."/>
            <person name="Coelho S.M."/>
            <person name="Colleoni C."/>
            <person name="Czjzek M."/>
            <person name="Da Silva C."/>
            <person name="Delage L."/>
            <person name="Denoeud F."/>
            <person name="Deschamps P."/>
            <person name="Dittami S.M."/>
            <person name="Gabaldon T."/>
            <person name="Gachon C.M."/>
            <person name="Groisillier A."/>
            <person name="Herve C."/>
            <person name="Jabbari K."/>
            <person name="Katinka M."/>
            <person name="Kloareg B."/>
            <person name="Kowalczyk N."/>
            <person name="Labadie K."/>
            <person name="Leblanc C."/>
            <person name="Lopez P.J."/>
            <person name="McLachlan D.H."/>
            <person name="Meslet-Cladiere L."/>
            <person name="Moustafa A."/>
            <person name="Nehr Z."/>
            <person name="Nyvall Collen P."/>
            <person name="Panaud O."/>
            <person name="Partensky F."/>
            <person name="Poulain J."/>
            <person name="Rensing S.A."/>
            <person name="Rousvoal S."/>
            <person name="Samson G."/>
            <person name="Symeonidi A."/>
            <person name="Weissenbach J."/>
            <person name="Zambounis A."/>
            <person name="Wincker P."/>
            <person name="Boyen C."/>
        </authorList>
    </citation>
    <scope>NUCLEOTIDE SEQUENCE [LARGE SCALE GENOMIC DNA]</scope>
    <source>
        <strain evidence="3">cv. Stackhouse</strain>
    </source>
</reference>
<feature type="region of interest" description="Disordered" evidence="1">
    <location>
        <begin position="54"/>
        <end position="80"/>
    </location>
</feature>
<sequence length="97" mass="11339">MRTSGCRTTVTGKQTSCSAIKNSRPGWSDQFDWVELKVGRRCCHQFPYAAHQTGVGATRKIRQGPVSSYQPQNRRELRREWRQRQAYRLTKGRRRGQ</sequence>
<dbReference type="RefSeq" id="XP_005718555.1">
    <property type="nucleotide sequence ID" value="XM_005718498.1"/>
</dbReference>
<dbReference type="KEGG" id="ccp:CHC_T00006454001"/>
<evidence type="ECO:0000313" key="3">
    <source>
        <dbReference type="Proteomes" id="UP000012073"/>
    </source>
</evidence>
<dbReference type="GeneID" id="17326280"/>
<keyword evidence="3" id="KW-1185">Reference proteome</keyword>
<organism evidence="2 3">
    <name type="scientific">Chondrus crispus</name>
    <name type="common">Carrageen Irish moss</name>
    <name type="synonym">Polymorpha crispa</name>
    <dbReference type="NCBI Taxonomy" id="2769"/>
    <lineage>
        <taxon>Eukaryota</taxon>
        <taxon>Rhodophyta</taxon>
        <taxon>Florideophyceae</taxon>
        <taxon>Rhodymeniophycidae</taxon>
        <taxon>Gigartinales</taxon>
        <taxon>Gigartinaceae</taxon>
        <taxon>Chondrus</taxon>
    </lineage>
</organism>
<accession>R7QMN7</accession>
<dbReference type="Gramene" id="CDF38650">
    <property type="protein sequence ID" value="CDF38650"/>
    <property type="gene ID" value="CHC_T00006454001"/>
</dbReference>
<dbReference type="EMBL" id="HG001949">
    <property type="protein sequence ID" value="CDF38650.1"/>
    <property type="molecule type" value="Genomic_DNA"/>
</dbReference>
<dbReference type="AlphaFoldDB" id="R7QMN7"/>
<protein>
    <submittedName>
        <fullName evidence="2">Uncharacterized protein</fullName>
    </submittedName>
</protein>
<gene>
    <name evidence="2" type="ORF">CHC_T00006454001</name>
</gene>
<dbReference type="Proteomes" id="UP000012073">
    <property type="component" value="Unassembled WGS sequence"/>
</dbReference>
<evidence type="ECO:0000256" key="1">
    <source>
        <dbReference type="SAM" id="MobiDB-lite"/>
    </source>
</evidence>